<comment type="caution">
    <text evidence="2">The sequence shown here is derived from an EMBL/GenBank/DDBJ whole genome shotgun (WGS) entry which is preliminary data.</text>
</comment>
<sequence>MSPVTQQPATSGMLAAPAITPQYLDSKFDTVISSLEGLTDVLRKGFADVAAVKDLMQQVLPKLTSQAAGMHSSSKVKLSKVEGVPHGPRARSSDNEEQGSEEDIQAAELSQGELQQSAHPARHATKGATTSHEEAEEETLAQQLREKKRAIVKAGVRPGVRISKPVVHYNVFSGKAVAGQGFAPKQAKAEVRPGVRISKPTAHYDVLSGKAISEKAMAPTQVARTNASPFKEPRTDILVNKSQDVFDPLCPAQSLKEDSSGIALLCEATLLEHPKEYPSRHGTAKEKDKGHAPSPGKTQDLECFASEVDSSEASSDSWIDLLQILKGTDDDAAATKEPTQAPTRGQPACTGGAVKLALPEKVLQQVWSLRAAGEHHTGVTDLLEKAGCRDEIQALQGISRKAMATVQDKNCAKQSLLEATAAVYSATESALSKGAQSADKDAGQNCALLWRSISEWRPESGELMAALYEYQRPAFVKVVAESMEAICKAPTATLKPVLSQKFMREAYNLTAFYSGKKVLQDCLIKVQSSSVLTGLQEASSEGAAVLRGTWAEQGLEKVVASVYKALKEALRLADESGNDLKLLQLYCAGKEESMKDLCTNSREYLIENLAYFMQLISEAAAGALEKSGDTISSFV</sequence>
<feature type="compositionally biased region" description="Polar residues" evidence="1">
    <location>
        <begin position="65"/>
        <end position="76"/>
    </location>
</feature>
<feature type="region of interest" description="Disordered" evidence="1">
    <location>
        <begin position="276"/>
        <end position="299"/>
    </location>
</feature>
<dbReference type="Proteomes" id="UP001497392">
    <property type="component" value="Unassembled WGS sequence"/>
</dbReference>
<accession>A0ABP1FTJ9</accession>
<feature type="region of interest" description="Disordered" evidence="1">
    <location>
        <begin position="65"/>
        <end position="142"/>
    </location>
</feature>
<protein>
    <submittedName>
        <fullName evidence="2">G2948 protein</fullName>
    </submittedName>
</protein>
<feature type="compositionally biased region" description="Acidic residues" evidence="1">
    <location>
        <begin position="95"/>
        <end position="105"/>
    </location>
</feature>
<organism evidence="2 3">
    <name type="scientific">Coccomyxa viridis</name>
    <dbReference type="NCBI Taxonomy" id="1274662"/>
    <lineage>
        <taxon>Eukaryota</taxon>
        <taxon>Viridiplantae</taxon>
        <taxon>Chlorophyta</taxon>
        <taxon>core chlorophytes</taxon>
        <taxon>Trebouxiophyceae</taxon>
        <taxon>Trebouxiophyceae incertae sedis</taxon>
        <taxon>Coccomyxaceae</taxon>
        <taxon>Coccomyxa</taxon>
    </lineage>
</organism>
<gene>
    <name evidence="2" type="primary">g2948</name>
    <name evidence="2" type="ORF">VP750_LOCUS2521</name>
</gene>
<feature type="compositionally biased region" description="Basic and acidic residues" evidence="1">
    <location>
        <begin position="276"/>
        <end position="291"/>
    </location>
</feature>
<evidence type="ECO:0000313" key="2">
    <source>
        <dbReference type="EMBL" id="CAL5220862.1"/>
    </source>
</evidence>
<proteinExistence type="predicted"/>
<evidence type="ECO:0000313" key="3">
    <source>
        <dbReference type="Proteomes" id="UP001497392"/>
    </source>
</evidence>
<keyword evidence="3" id="KW-1185">Reference proteome</keyword>
<reference evidence="2 3" key="1">
    <citation type="submission" date="2024-06" db="EMBL/GenBank/DDBJ databases">
        <authorList>
            <person name="Kraege A."/>
            <person name="Thomma B."/>
        </authorList>
    </citation>
    <scope>NUCLEOTIDE SEQUENCE [LARGE SCALE GENOMIC DNA]</scope>
</reference>
<name>A0ABP1FTJ9_9CHLO</name>
<evidence type="ECO:0000256" key="1">
    <source>
        <dbReference type="SAM" id="MobiDB-lite"/>
    </source>
</evidence>
<dbReference type="EMBL" id="CAXHTA020000004">
    <property type="protein sequence ID" value="CAL5220862.1"/>
    <property type="molecule type" value="Genomic_DNA"/>
</dbReference>